<name>A0A7W5ZYP5_9SPHN</name>
<evidence type="ECO:0000313" key="8">
    <source>
        <dbReference type="Proteomes" id="UP000562395"/>
    </source>
</evidence>
<keyword evidence="8" id="KW-1185">Reference proteome</keyword>
<comment type="caution">
    <text evidence="7">The sequence shown here is derived from an EMBL/GenBank/DDBJ whole genome shotgun (WGS) entry which is preliminary data.</text>
</comment>
<keyword evidence="2 4" id="KW-0472">Membrane</keyword>
<dbReference type="EMBL" id="JACICY010000014">
    <property type="protein sequence ID" value="MBB3862478.1"/>
    <property type="molecule type" value="Genomic_DNA"/>
</dbReference>
<gene>
    <name evidence="7" type="ORF">GGQ88_003779</name>
</gene>
<dbReference type="InterPro" id="IPR006665">
    <property type="entry name" value="OmpA-like"/>
</dbReference>
<dbReference type="PRINTS" id="PR01021">
    <property type="entry name" value="OMPADOMAIN"/>
</dbReference>
<dbReference type="PANTHER" id="PTHR30329">
    <property type="entry name" value="STATOR ELEMENT OF FLAGELLAR MOTOR COMPLEX"/>
    <property type="match status" value="1"/>
</dbReference>
<dbReference type="InterPro" id="IPR036737">
    <property type="entry name" value="OmpA-like_sf"/>
</dbReference>
<reference evidence="7 8" key="1">
    <citation type="submission" date="2020-08" db="EMBL/GenBank/DDBJ databases">
        <title>Genomic Encyclopedia of Type Strains, Phase IV (KMG-IV): sequencing the most valuable type-strain genomes for metagenomic binning, comparative biology and taxonomic classification.</title>
        <authorList>
            <person name="Goeker M."/>
        </authorList>
    </citation>
    <scope>NUCLEOTIDE SEQUENCE [LARGE SCALE GENOMIC DNA]</scope>
    <source>
        <strain evidence="7 8">DSM 14552</strain>
    </source>
</reference>
<feature type="compositionally biased region" description="Polar residues" evidence="5">
    <location>
        <begin position="143"/>
        <end position="154"/>
    </location>
</feature>
<dbReference type="SUPFAM" id="SSF103088">
    <property type="entry name" value="OmpA-like"/>
    <property type="match status" value="1"/>
</dbReference>
<dbReference type="InterPro" id="IPR006664">
    <property type="entry name" value="OMP_bac"/>
</dbReference>
<feature type="region of interest" description="Disordered" evidence="5">
    <location>
        <begin position="141"/>
        <end position="170"/>
    </location>
</feature>
<dbReference type="CDD" id="cd07185">
    <property type="entry name" value="OmpA_C-like"/>
    <property type="match status" value="1"/>
</dbReference>
<feature type="region of interest" description="Disordered" evidence="5">
    <location>
        <begin position="1"/>
        <end position="44"/>
    </location>
</feature>
<evidence type="ECO:0000256" key="4">
    <source>
        <dbReference type="PROSITE-ProRule" id="PRU00473"/>
    </source>
</evidence>
<dbReference type="Proteomes" id="UP000562395">
    <property type="component" value="Unassembled WGS sequence"/>
</dbReference>
<dbReference type="PANTHER" id="PTHR30329:SF21">
    <property type="entry name" value="LIPOPROTEIN YIAD-RELATED"/>
    <property type="match status" value="1"/>
</dbReference>
<accession>A0A7W5ZYP5</accession>
<evidence type="ECO:0000313" key="7">
    <source>
        <dbReference type="EMBL" id="MBB3862478.1"/>
    </source>
</evidence>
<dbReference type="PROSITE" id="PS51123">
    <property type="entry name" value="OMPA_2"/>
    <property type="match status" value="1"/>
</dbReference>
<protein>
    <submittedName>
        <fullName evidence="7">Peptidoglycan-associated lipoprotein</fullName>
    </submittedName>
</protein>
<proteinExistence type="predicted"/>
<keyword evidence="7" id="KW-0449">Lipoprotein</keyword>
<organism evidence="7 8">
    <name type="scientific">Novosphingobium hassiacum</name>
    <dbReference type="NCBI Taxonomy" id="173676"/>
    <lineage>
        <taxon>Bacteria</taxon>
        <taxon>Pseudomonadati</taxon>
        <taxon>Pseudomonadota</taxon>
        <taxon>Alphaproteobacteria</taxon>
        <taxon>Sphingomonadales</taxon>
        <taxon>Sphingomonadaceae</taxon>
        <taxon>Novosphingobium</taxon>
    </lineage>
</organism>
<evidence type="ECO:0000256" key="5">
    <source>
        <dbReference type="SAM" id="MobiDB-lite"/>
    </source>
</evidence>
<comment type="subcellular location">
    <subcellularLocation>
        <location evidence="1">Cell outer membrane</location>
    </subcellularLocation>
</comment>
<evidence type="ECO:0000256" key="2">
    <source>
        <dbReference type="ARBA" id="ARBA00023136"/>
    </source>
</evidence>
<keyword evidence="3" id="KW-0998">Cell outer membrane</keyword>
<dbReference type="AlphaFoldDB" id="A0A7W5ZYP5"/>
<evidence type="ECO:0000259" key="6">
    <source>
        <dbReference type="PROSITE" id="PS51123"/>
    </source>
</evidence>
<sequence>MSCQRLAQPLQPPPQFAMQAPQPAPLSVQQDVAQNRAMRDPDTPATVEDFERYARTTRILFARGSAELSDAARATLDRQAEWLKRHSDVRAVLAGHADLLGPREHQFALGERRAAAMKFYFTVHGISGERLIVTSFGKERPVNASSDEVSQSQNRRGETILIGLPGAPRP</sequence>
<dbReference type="Pfam" id="PF00691">
    <property type="entry name" value="OmpA"/>
    <property type="match status" value="1"/>
</dbReference>
<dbReference type="Gene3D" id="3.30.1330.60">
    <property type="entry name" value="OmpA-like domain"/>
    <property type="match status" value="1"/>
</dbReference>
<feature type="domain" description="OmpA-like" evidence="6">
    <location>
        <begin position="48"/>
        <end position="165"/>
    </location>
</feature>
<dbReference type="InterPro" id="IPR050330">
    <property type="entry name" value="Bact_OuterMem_StrucFunc"/>
</dbReference>
<evidence type="ECO:0000256" key="1">
    <source>
        <dbReference type="ARBA" id="ARBA00004442"/>
    </source>
</evidence>
<evidence type="ECO:0000256" key="3">
    <source>
        <dbReference type="ARBA" id="ARBA00023237"/>
    </source>
</evidence>
<dbReference type="GO" id="GO:0009279">
    <property type="term" value="C:cell outer membrane"/>
    <property type="evidence" value="ECO:0007669"/>
    <property type="project" value="UniProtKB-SubCell"/>
</dbReference>
<dbReference type="RefSeq" id="WP_183614959.1">
    <property type="nucleotide sequence ID" value="NZ_JACICY010000014.1"/>
</dbReference>